<proteinExistence type="inferred from homology"/>
<evidence type="ECO:0000313" key="8">
    <source>
        <dbReference type="EMBL" id="EHL04796.1"/>
    </source>
</evidence>
<keyword evidence="5 7" id="KW-1133">Transmembrane helix</keyword>
<gene>
    <name evidence="8" type="ORF">HMPREF0322_04577</name>
</gene>
<comment type="caution">
    <text evidence="8">The sequence shown here is derived from an EMBL/GenBank/DDBJ whole genome shotgun (WGS) entry which is preliminary data.</text>
</comment>
<dbReference type="AlphaFoldDB" id="G9XUB9"/>
<dbReference type="InterPro" id="IPR003370">
    <property type="entry name" value="Chromate_transpt"/>
</dbReference>
<keyword evidence="6 7" id="KW-0472">Membrane</keyword>
<dbReference type="EMBL" id="AFZX01000118">
    <property type="protein sequence ID" value="EHL04796.1"/>
    <property type="molecule type" value="Genomic_DNA"/>
</dbReference>
<comment type="similarity">
    <text evidence="2">Belongs to the chromate ion transporter (CHR) (TC 2.A.51) family.</text>
</comment>
<evidence type="ECO:0000256" key="6">
    <source>
        <dbReference type="ARBA" id="ARBA00023136"/>
    </source>
</evidence>
<dbReference type="Proteomes" id="UP000004416">
    <property type="component" value="Unassembled WGS sequence"/>
</dbReference>
<sequence>MKGFQDEEMKSLEQLLDIFLAFFRASNLAFGGGPAIIPLIQAEVINHGWMTLEQFSEGLAIATSLPGPIAALLSGYVGYHVAGWPGVLAALLGTLALTSILVIALTGFLMKHNNSPVLKGALTGVRPLVAVLVAKTAFDMGLSAFPSMWSWVIAGAAMICLYKLKLHPGIVIILSMVFGLLVFQ</sequence>
<feature type="transmembrane region" description="Helical" evidence="7">
    <location>
        <begin position="21"/>
        <end position="40"/>
    </location>
</feature>
<protein>
    <submittedName>
        <fullName evidence="8">Chromate transport protein</fullName>
    </submittedName>
</protein>
<evidence type="ECO:0000256" key="7">
    <source>
        <dbReference type="SAM" id="Phobius"/>
    </source>
</evidence>
<dbReference type="GO" id="GO:0015109">
    <property type="term" value="F:chromate transmembrane transporter activity"/>
    <property type="evidence" value="ECO:0007669"/>
    <property type="project" value="InterPro"/>
</dbReference>
<dbReference type="HOGENOM" id="CLU_018106_1_2_9"/>
<keyword evidence="3" id="KW-1003">Cell membrane</keyword>
<dbReference type="Pfam" id="PF02417">
    <property type="entry name" value="Chromate_transp"/>
    <property type="match status" value="1"/>
</dbReference>
<dbReference type="PATRIC" id="fig|537010.4.peg.4268"/>
<keyword evidence="4 7" id="KW-0812">Transmembrane</keyword>
<feature type="transmembrane region" description="Helical" evidence="7">
    <location>
        <begin position="86"/>
        <end position="109"/>
    </location>
</feature>
<reference evidence="8 9" key="1">
    <citation type="submission" date="2011-08" db="EMBL/GenBank/DDBJ databases">
        <authorList>
            <person name="Weinstock G."/>
            <person name="Sodergren E."/>
            <person name="Clifton S."/>
            <person name="Fulton L."/>
            <person name="Fulton B."/>
            <person name="Courtney L."/>
            <person name="Fronick C."/>
            <person name="Harrison M."/>
            <person name="Strong C."/>
            <person name="Farmer C."/>
            <person name="Delahaunty K."/>
            <person name="Markovic C."/>
            <person name="Hall O."/>
            <person name="Minx P."/>
            <person name="Tomlinson C."/>
            <person name="Mitreva M."/>
            <person name="Hou S."/>
            <person name="Chen J."/>
            <person name="Wollam A."/>
            <person name="Pepin K.H."/>
            <person name="Johnson M."/>
            <person name="Bhonagiri V."/>
            <person name="Zhang X."/>
            <person name="Suruliraj S."/>
            <person name="Warren W."/>
            <person name="Chinwalla A."/>
            <person name="Mardis E.R."/>
            <person name="Wilson R.K."/>
        </authorList>
    </citation>
    <scope>NUCLEOTIDE SEQUENCE [LARGE SCALE GENOMIC DNA]</scope>
    <source>
        <strain evidence="8 9">DP7</strain>
    </source>
</reference>
<dbReference type="GO" id="GO:0005886">
    <property type="term" value="C:plasma membrane"/>
    <property type="evidence" value="ECO:0007669"/>
    <property type="project" value="UniProtKB-SubCell"/>
</dbReference>
<evidence type="ECO:0000256" key="1">
    <source>
        <dbReference type="ARBA" id="ARBA00004651"/>
    </source>
</evidence>
<comment type="subcellular location">
    <subcellularLocation>
        <location evidence="1">Cell membrane</location>
        <topology evidence="1">Multi-pass membrane protein</topology>
    </subcellularLocation>
</comment>
<feature type="transmembrane region" description="Helical" evidence="7">
    <location>
        <begin position="166"/>
        <end position="183"/>
    </location>
</feature>
<name>G9XUB9_DESHA</name>
<dbReference type="InterPro" id="IPR052518">
    <property type="entry name" value="CHR_Transporter"/>
</dbReference>
<organism evidence="8 9">
    <name type="scientific">Desulfitobacterium hafniense DP7</name>
    <dbReference type="NCBI Taxonomy" id="537010"/>
    <lineage>
        <taxon>Bacteria</taxon>
        <taxon>Bacillati</taxon>
        <taxon>Bacillota</taxon>
        <taxon>Clostridia</taxon>
        <taxon>Eubacteriales</taxon>
        <taxon>Desulfitobacteriaceae</taxon>
        <taxon>Desulfitobacterium</taxon>
    </lineage>
</organism>
<accession>G9XUB9</accession>
<evidence type="ECO:0000313" key="9">
    <source>
        <dbReference type="Proteomes" id="UP000004416"/>
    </source>
</evidence>
<evidence type="ECO:0000256" key="5">
    <source>
        <dbReference type="ARBA" id="ARBA00022989"/>
    </source>
</evidence>
<evidence type="ECO:0000256" key="2">
    <source>
        <dbReference type="ARBA" id="ARBA00005262"/>
    </source>
</evidence>
<evidence type="ECO:0000256" key="4">
    <source>
        <dbReference type="ARBA" id="ARBA00022692"/>
    </source>
</evidence>
<dbReference type="PANTHER" id="PTHR43663:SF1">
    <property type="entry name" value="CHROMATE TRANSPORTER"/>
    <property type="match status" value="1"/>
</dbReference>
<feature type="transmembrane region" description="Helical" evidence="7">
    <location>
        <begin position="129"/>
        <end position="154"/>
    </location>
</feature>
<feature type="transmembrane region" description="Helical" evidence="7">
    <location>
        <begin position="60"/>
        <end position="79"/>
    </location>
</feature>
<evidence type="ECO:0000256" key="3">
    <source>
        <dbReference type="ARBA" id="ARBA00022475"/>
    </source>
</evidence>
<dbReference type="PANTHER" id="PTHR43663">
    <property type="entry name" value="CHROMATE TRANSPORT PROTEIN-RELATED"/>
    <property type="match status" value="1"/>
</dbReference>